<dbReference type="EMBL" id="JAUTXU010000093">
    <property type="protein sequence ID" value="KAK3709397.1"/>
    <property type="molecule type" value="Genomic_DNA"/>
</dbReference>
<evidence type="ECO:0000313" key="1">
    <source>
        <dbReference type="EMBL" id="KAK3709397.1"/>
    </source>
</evidence>
<organism evidence="1 2">
    <name type="scientific">Vermiconidia calcicola</name>
    <dbReference type="NCBI Taxonomy" id="1690605"/>
    <lineage>
        <taxon>Eukaryota</taxon>
        <taxon>Fungi</taxon>
        <taxon>Dikarya</taxon>
        <taxon>Ascomycota</taxon>
        <taxon>Pezizomycotina</taxon>
        <taxon>Dothideomycetes</taxon>
        <taxon>Dothideomycetidae</taxon>
        <taxon>Mycosphaerellales</taxon>
        <taxon>Extremaceae</taxon>
        <taxon>Vermiconidia</taxon>
    </lineage>
</organism>
<sequence>MLASSVLSHSLPANDPASPQNWPLHKKIFTSLQGWLFGFTVALGMTCFSAGKVPFSAEFGLSPSIPEEFLGAFSLYIFGIVFAPYWTPHVVERVGRTIPYAVALTLNALFNLGAGLSHSLAGVMVCRFFAGFFGGPTLVSLEGTFADLWSAQFTNTYYAVQGLAAFTGTGLGALVGGQLVSATGGWRWTQYFPVCLAAAVLLVSINMPETYQREIPRRRARYQNTTRAQVVAAQTPAASGTTIAAMMKCTVIRPAIMVATEPIVCLTSIIMFFTFATTFQWFIAVPAALGTPPPNGPGYSVDKTGLAFLTAIIGSTMGALTVIVLEQITNSINRKKIARDPMAAFRSVEYRVIPAMFGTVFVTVSLFWVGNTVNPAFKPLVPIIGTALFVWGSSMITFSIVPYLFDSFQPAGTLSTITAQAVARLIAAGVLPLVILQDITKLTPKWGLGLFGFISLAMWPIPFVLFFFGTGLRAKSKYKRYAFGFTTTSTRSTRKPSTTMASTGPLADIFAKASSHLSDARPMMPMYIHLILSSLFPIYTGAHASLSRPASAAKPDKQGRKAGDDEDEDEEKIQKMEGLSNTDAIILPVTAAITLASLYFLIMRYGASLINVILGWYFSAVGVYSVTKLVSDALNVLVGFVFPNYYASGGSLWKVTSSEWRSVRQDDEAQTKDVPLPPILNAFPLPQVLKTTLWGLRRSSKQKYTVKAYVQTIVDLKANMTIINLISALFGFSAIAYVNFVSKPWFLTNLQGFAVSYSAMQIMSPTTFGTGSLILGALFCYDIWAVFFTPLMVTVAKNLDQPIKLVFPRPDEPSATPGEPPVKSFSMLGLGDIVLPGIMIGLALRFDLYLFYLRKQTRTKKPVAEPSSQQTTEEVTQKAPYVSVTGHWGDRFWTSRLPASSLPPVLRSTFPKPYFTASMVGYVVGMLTTLGVMSVFQHAQPALLYLVPGVLMSIWGTALVRREVKEMWSFSEAVTGEQLKEDDSGKQNEGDGANGGEKSPKGLFERLWAEIWAADGDTKKEKRKTGEGQKEKKSTPAKSPPKDNDRKKTASREKVSGKDDLVVSFSISVYNAGAKVAVDDKRPSKADSSKADSSKADTESDVASSTSSSESSEDAVVVSPRDLDGTQESDDGTLDETNESNDGTMNDMKKGKESAPRYRTRSNRSGVA</sequence>
<keyword evidence="2" id="KW-1185">Reference proteome</keyword>
<name>A0ACC3N3K8_9PEZI</name>
<comment type="caution">
    <text evidence="1">The sequence shown here is derived from an EMBL/GenBank/DDBJ whole genome shotgun (WGS) entry which is preliminary data.</text>
</comment>
<dbReference type="Proteomes" id="UP001281147">
    <property type="component" value="Unassembled WGS sequence"/>
</dbReference>
<accession>A0ACC3N3K8</accession>
<proteinExistence type="predicted"/>
<evidence type="ECO:0000313" key="2">
    <source>
        <dbReference type="Proteomes" id="UP001281147"/>
    </source>
</evidence>
<gene>
    <name evidence="1" type="ORF">LTR37_010958</name>
</gene>
<reference evidence="1" key="1">
    <citation type="submission" date="2023-07" db="EMBL/GenBank/DDBJ databases">
        <title>Black Yeasts Isolated from many extreme environments.</title>
        <authorList>
            <person name="Coleine C."/>
            <person name="Stajich J.E."/>
            <person name="Selbmann L."/>
        </authorList>
    </citation>
    <scope>NUCLEOTIDE SEQUENCE</scope>
    <source>
        <strain evidence="1">CCFEE 5714</strain>
    </source>
</reference>
<protein>
    <submittedName>
        <fullName evidence="1">Uncharacterized protein</fullName>
    </submittedName>
</protein>